<dbReference type="InterPro" id="IPR046815">
    <property type="entry name" value="P2RX7_C"/>
</dbReference>
<feature type="domain" description="P2X purinoreceptor 7 intracellular" evidence="1">
    <location>
        <begin position="25"/>
        <end position="139"/>
    </location>
</feature>
<protein>
    <submittedName>
        <fullName evidence="3">P2X purinoceptor 7</fullName>
    </submittedName>
</protein>
<dbReference type="KEGG" id="xla:108697982"/>
<dbReference type="RefSeq" id="XP_018083929.1">
    <property type="nucleotide sequence ID" value="XM_018228440.2"/>
</dbReference>
<reference evidence="3" key="1">
    <citation type="submission" date="2025-08" db="UniProtKB">
        <authorList>
            <consortium name="RefSeq"/>
        </authorList>
    </citation>
    <scope>IDENTIFICATION</scope>
    <source>
        <strain evidence="3">J_2021</strain>
        <tissue evidence="3">Erythrocytes</tissue>
    </source>
</reference>
<proteinExistence type="predicted"/>
<dbReference type="PaxDb" id="8355-A0A1L8FGM3"/>
<accession>A0A1L8FGM3</accession>
<evidence type="ECO:0000259" key="1">
    <source>
        <dbReference type="Pfam" id="PF20478"/>
    </source>
</evidence>
<sequence>MAYIGNSYYYSLTETDEESEYDCYYDCDSCTCDNCIFIKDLHGCLCCQDIPETVTKTEDDGVSCITFHPGFKAVVLNPYVLETAFCGYHPHQDFDFNYRSYRYTAYRQLVRWRWGYLGKNNRVLLPSCAIAKIRETFSQYN</sequence>
<dbReference type="Pfam" id="PF20478">
    <property type="entry name" value="P2RX7_C"/>
    <property type="match status" value="1"/>
</dbReference>
<keyword evidence="2" id="KW-1185">Reference proteome</keyword>
<dbReference type="Proteomes" id="UP000186698">
    <property type="component" value="Chromosome 7S"/>
</dbReference>
<organism evidence="2 3">
    <name type="scientific">Xenopus laevis</name>
    <name type="common">African clawed frog</name>
    <dbReference type="NCBI Taxonomy" id="8355"/>
    <lineage>
        <taxon>Eukaryota</taxon>
        <taxon>Metazoa</taxon>
        <taxon>Chordata</taxon>
        <taxon>Craniata</taxon>
        <taxon>Vertebrata</taxon>
        <taxon>Euteleostomi</taxon>
        <taxon>Amphibia</taxon>
        <taxon>Batrachia</taxon>
        <taxon>Anura</taxon>
        <taxon>Pipoidea</taxon>
        <taxon>Pipidae</taxon>
        <taxon>Xenopodinae</taxon>
        <taxon>Xenopus</taxon>
        <taxon>Xenopus</taxon>
    </lineage>
</organism>
<dbReference type="Bgee" id="108697982">
    <property type="expression patterns" value="Expressed in spleen and 14 other cell types or tissues"/>
</dbReference>
<dbReference type="STRING" id="8355.A0A1L8FGM3"/>
<gene>
    <name evidence="3" type="primary">LOC108697982</name>
</gene>
<dbReference type="GeneID" id="108697982"/>
<name>A0A1L8FGM3_XENLA</name>
<dbReference type="OMA" id="PSCAIAK"/>
<evidence type="ECO:0000313" key="2">
    <source>
        <dbReference type="Proteomes" id="UP000186698"/>
    </source>
</evidence>
<dbReference type="PANTHER" id="PTHR36981:SF1">
    <property type="entry name" value="P2X PURINORECEPTOR 7 INTRACELLULAR DOMAIN-CONTAINING PROTEIN"/>
    <property type="match status" value="1"/>
</dbReference>
<evidence type="ECO:0000313" key="3">
    <source>
        <dbReference type="RefSeq" id="XP_018083929.1"/>
    </source>
</evidence>
<dbReference type="AlphaFoldDB" id="A0A1L8FGM3"/>
<dbReference type="OrthoDB" id="9898867at2759"/>
<dbReference type="PANTHER" id="PTHR36981">
    <property type="entry name" value="ZGC:195170"/>
    <property type="match status" value="1"/>
</dbReference>